<name>A0AA46C7V7_9XANT</name>
<gene>
    <name evidence="2" type="ORF">CPBF424_18910</name>
</gene>
<accession>A0AA46C7V7</accession>
<evidence type="ECO:0000256" key="1">
    <source>
        <dbReference type="SAM" id="MobiDB-lite"/>
    </source>
</evidence>
<dbReference type="AlphaFoldDB" id="A0AA46C7V7"/>
<dbReference type="Proteomes" id="UP000254168">
    <property type="component" value="Unassembled WGS sequence"/>
</dbReference>
<sequence length="228" mass="24729">MLCPKLLEQVGDGGAGLGLDFLRVTNCFEVCMKCGVNSVHRMGRSCTLDQRVGISQCALQDIAGDRWTAVLDRKSISTARGQFQQPAVSLLSSKVLTALGILTSDAPKDCCLLMSFDPRQDCNKSFPGRVAGEGIRIQVQVAKAWVELSMCLVGEITQVAAFNPDVAVNHPVNLTASQLAHRAPLNGWNTRYIESIIVSARCGGGGALDTRQTPLQGESRWTRRQWGR</sequence>
<protein>
    <submittedName>
        <fullName evidence="2">Uncharacterized protein</fullName>
    </submittedName>
</protein>
<organism evidence="2 3">
    <name type="scientific">Xanthomonas euroxanthea</name>
    <dbReference type="NCBI Taxonomy" id="2259622"/>
    <lineage>
        <taxon>Bacteria</taxon>
        <taxon>Pseudomonadati</taxon>
        <taxon>Pseudomonadota</taxon>
        <taxon>Gammaproteobacteria</taxon>
        <taxon>Lysobacterales</taxon>
        <taxon>Lysobacteraceae</taxon>
        <taxon>Xanthomonas</taxon>
    </lineage>
</organism>
<comment type="caution">
    <text evidence="2">The sequence shown here is derived from an EMBL/GenBank/DDBJ whole genome shotgun (WGS) entry which is preliminary data.</text>
</comment>
<dbReference type="EMBL" id="UIHB01000002">
    <property type="protein sequence ID" value="SUZ28089.1"/>
    <property type="molecule type" value="Genomic_DNA"/>
</dbReference>
<feature type="region of interest" description="Disordered" evidence="1">
    <location>
        <begin position="209"/>
        <end position="228"/>
    </location>
</feature>
<evidence type="ECO:0000313" key="3">
    <source>
        <dbReference type="Proteomes" id="UP000254168"/>
    </source>
</evidence>
<reference evidence="2 3" key="1">
    <citation type="submission" date="2018-06" db="EMBL/GenBank/DDBJ databases">
        <authorList>
            <person name="Pothier F. J."/>
        </authorList>
    </citation>
    <scope>NUCLEOTIDE SEQUENCE [LARGE SCALE GENOMIC DNA]</scope>
    <source>
        <strain evidence="2 3">CPBF 424</strain>
    </source>
</reference>
<evidence type="ECO:0000313" key="2">
    <source>
        <dbReference type="EMBL" id="SUZ28089.1"/>
    </source>
</evidence>
<keyword evidence="3" id="KW-1185">Reference proteome</keyword>
<proteinExistence type="predicted"/>